<dbReference type="OrthoDB" id="2162994at2759"/>
<sequence>MSASPQPPPPAPALRDDPAPHSHPIPSPPASSSPAQLAALLTKSLQEAEALKAELAAVKRRADKAERLLATFQSSSAHSPSSSSPPDASAKSSHLSDAARKAILDFENRAERAEQARDEAEARLRMLQDSWSELERFLAHLDVRNADARAQFSRIVQDAGGPLVPVSSIPPAQNTVYLPSALHHQQPIQLPPLLASRSHTSARSRITTSSQPFPSVALPPPPSASSSRVRPRAGSMDAAYNGVLSGPGAPPPAKRPRADRDSDHHRDRQYSLSPSNSPGYVNGHAIDHSPTISVHHANPLPAIQSQSHYQPYHHSRRSDRDDPAAARYAPGAYPDHHHHRHHRRGRSTSRGRDRDRSSHSRSRSRASSLSLEEMLIEATTTPADERPGPDGHVQTRPPHPSQQQQQQQLHPSSRRSPSPGHEHDYHLAVPSHHSRSRAHSSAQLHPHAPSSGSPPGPLPVQGQVKTYQMHIFAPPVTGAPVKKTKLGAAGSTLSANGSVLTLGPTGSVISGPSSIGGGGFPPTNAQGQRICRQCGLPGRYKDGKCVEKWGPGPEGPGTVCDRCRKKMKRVERRGTIDSQNLAAQMHHPPAAVHPSGAAQAQAQAQAAALSNGRVGGGSIAHSLHRSDTVQIHSSHSHAQSQSRTLGGTSTHLLSAGGSPPGSYARHDRDRDRDYDRPADSPPHSQYSSRSRPAGRSPPTPPYIATLPNSGTHDDDGSAAAASAAYEDAPRARERPAHQQQHHKGSVAHINGHRSGGEGSASSRSASHSPAMPAKTAATGAGASARGSPRGSDGNSKSSELMDVDADGEEVDADADADVDADVDVDADADDADADADAEADAEAELLEAVDAAEANNASGDEWLKKEDA</sequence>
<proteinExistence type="predicted"/>
<feature type="compositionally biased region" description="Basic and acidic residues" evidence="1">
    <location>
        <begin position="664"/>
        <end position="678"/>
    </location>
</feature>
<feature type="compositionally biased region" description="Low complexity" evidence="1">
    <location>
        <begin position="224"/>
        <end position="235"/>
    </location>
</feature>
<keyword evidence="3" id="KW-1185">Reference proteome</keyword>
<feature type="compositionally biased region" description="Polar residues" evidence="1">
    <location>
        <begin position="270"/>
        <end position="279"/>
    </location>
</feature>
<feature type="compositionally biased region" description="Low complexity" evidence="1">
    <location>
        <begin position="759"/>
        <end position="791"/>
    </location>
</feature>
<evidence type="ECO:0000313" key="3">
    <source>
        <dbReference type="Proteomes" id="UP000193067"/>
    </source>
</evidence>
<feature type="compositionally biased region" description="Basic residues" evidence="1">
    <location>
        <begin position="336"/>
        <end position="349"/>
    </location>
</feature>
<feature type="compositionally biased region" description="Low complexity" evidence="1">
    <location>
        <begin position="74"/>
        <end position="93"/>
    </location>
</feature>
<feature type="compositionally biased region" description="Low complexity" evidence="1">
    <location>
        <begin position="439"/>
        <end position="451"/>
    </location>
</feature>
<reference evidence="2 3" key="1">
    <citation type="journal article" date="2015" name="Biotechnol. Biofuels">
        <title>Enhanced degradation of softwood versus hardwood by the white-rot fungus Pycnoporus coccineus.</title>
        <authorList>
            <person name="Couturier M."/>
            <person name="Navarro D."/>
            <person name="Chevret D."/>
            <person name="Henrissat B."/>
            <person name="Piumi F."/>
            <person name="Ruiz-Duenas F.J."/>
            <person name="Martinez A.T."/>
            <person name="Grigoriev I.V."/>
            <person name="Riley R."/>
            <person name="Lipzen A."/>
            <person name="Berrin J.G."/>
            <person name="Master E.R."/>
            <person name="Rosso M.N."/>
        </authorList>
    </citation>
    <scope>NUCLEOTIDE SEQUENCE [LARGE SCALE GENOMIC DNA]</scope>
    <source>
        <strain evidence="2 3">BRFM310</strain>
    </source>
</reference>
<feature type="compositionally biased region" description="Basic and acidic residues" evidence="1">
    <location>
        <begin position="256"/>
        <end position="269"/>
    </location>
</feature>
<feature type="compositionally biased region" description="Low complexity" evidence="1">
    <location>
        <begin position="401"/>
        <end position="419"/>
    </location>
</feature>
<feature type="compositionally biased region" description="Pro residues" evidence="1">
    <location>
        <begin position="21"/>
        <end position="31"/>
    </location>
</feature>
<dbReference type="Proteomes" id="UP000193067">
    <property type="component" value="Unassembled WGS sequence"/>
</dbReference>
<dbReference type="STRING" id="1353009.A0A1Y2IL41"/>
<protein>
    <submittedName>
        <fullName evidence="2">Uncharacterized protein</fullName>
    </submittedName>
</protein>
<feature type="region of interest" description="Disordered" evidence="1">
    <location>
        <begin position="307"/>
        <end position="461"/>
    </location>
</feature>
<feature type="region of interest" description="Disordered" evidence="1">
    <location>
        <begin position="586"/>
        <end position="840"/>
    </location>
</feature>
<feature type="compositionally biased region" description="Polar residues" evidence="1">
    <location>
        <begin position="643"/>
        <end position="652"/>
    </location>
</feature>
<evidence type="ECO:0000256" key="1">
    <source>
        <dbReference type="SAM" id="MobiDB-lite"/>
    </source>
</evidence>
<dbReference type="EMBL" id="KZ084108">
    <property type="protein sequence ID" value="OSD01856.1"/>
    <property type="molecule type" value="Genomic_DNA"/>
</dbReference>
<feature type="region of interest" description="Disordered" evidence="1">
    <location>
        <begin position="69"/>
        <end position="96"/>
    </location>
</feature>
<accession>A0A1Y2IL41</accession>
<evidence type="ECO:0000313" key="2">
    <source>
        <dbReference type="EMBL" id="OSD01856.1"/>
    </source>
</evidence>
<feature type="compositionally biased region" description="Low complexity" evidence="1">
    <location>
        <begin position="630"/>
        <end position="642"/>
    </location>
</feature>
<feature type="compositionally biased region" description="Polar residues" evidence="1">
    <location>
        <begin position="197"/>
        <end position="209"/>
    </location>
</feature>
<feature type="compositionally biased region" description="Low complexity" evidence="1">
    <location>
        <begin position="597"/>
        <end position="608"/>
    </location>
</feature>
<feature type="region of interest" description="Disordered" evidence="1">
    <location>
        <begin position="196"/>
        <end position="295"/>
    </location>
</feature>
<gene>
    <name evidence="2" type="ORF">PYCCODRAFT_1445354</name>
</gene>
<name>A0A1Y2IL41_TRAC3</name>
<feature type="compositionally biased region" description="Basic and acidic residues" evidence="1">
    <location>
        <begin position="727"/>
        <end position="736"/>
    </location>
</feature>
<dbReference type="AlphaFoldDB" id="A0A1Y2IL41"/>
<feature type="compositionally biased region" description="Pro residues" evidence="1">
    <location>
        <begin position="1"/>
        <end position="12"/>
    </location>
</feature>
<organism evidence="2 3">
    <name type="scientific">Trametes coccinea (strain BRFM310)</name>
    <name type="common">Pycnoporus coccineus</name>
    <dbReference type="NCBI Taxonomy" id="1353009"/>
    <lineage>
        <taxon>Eukaryota</taxon>
        <taxon>Fungi</taxon>
        <taxon>Dikarya</taxon>
        <taxon>Basidiomycota</taxon>
        <taxon>Agaricomycotina</taxon>
        <taxon>Agaricomycetes</taxon>
        <taxon>Polyporales</taxon>
        <taxon>Polyporaceae</taxon>
        <taxon>Trametes</taxon>
    </lineage>
</organism>
<feature type="compositionally biased region" description="Acidic residues" evidence="1">
    <location>
        <begin position="801"/>
        <end position="840"/>
    </location>
</feature>
<feature type="region of interest" description="Disordered" evidence="1">
    <location>
        <begin position="1"/>
        <end position="37"/>
    </location>
</feature>